<dbReference type="STRING" id="53378.BRW65_18080"/>
<evidence type="ECO:0000313" key="2">
    <source>
        <dbReference type="Proteomes" id="UP000186438"/>
    </source>
</evidence>
<keyword evidence="2" id="KW-1185">Reference proteome</keyword>
<dbReference type="OrthoDB" id="154268at2"/>
<dbReference type="Proteomes" id="UP000186438">
    <property type="component" value="Unassembled WGS sequence"/>
</dbReference>
<organism evidence="1 2">
    <name type="scientific">Mycobacterium paraffinicum</name>
    <dbReference type="NCBI Taxonomy" id="53378"/>
    <lineage>
        <taxon>Bacteria</taxon>
        <taxon>Bacillati</taxon>
        <taxon>Actinomycetota</taxon>
        <taxon>Actinomycetes</taxon>
        <taxon>Mycobacteriales</taxon>
        <taxon>Mycobacteriaceae</taxon>
        <taxon>Mycobacterium</taxon>
    </lineage>
</organism>
<evidence type="ECO:0000313" key="1">
    <source>
        <dbReference type="EMBL" id="OJZ71998.1"/>
    </source>
</evidence>
<comment type="caution">
    <text evidence="1">The sequence shown here is derived from an EMBL/GenBank/DDBJ whole genome shotgun (WGS) entry which is preliminary data.</text>
</comment>
<reference evidence="1 2" key="1">
    <citation type="submission" date="2016-11" db="EMBL/GenBank/DDBJ databases">
        <title>Genome sequences of unsequenced Mycobacteria.</title>
        <authorList>
            <person name="Greninger A.L."/>
            <person name="Fang F."/>
            <person name="Jerome K.R."/>
        </authorList>
    </citation>
    <scope>NUCLEOTIDE SEQUENCE [LARGE SCALE GENOMIC DNA]</scope>
    <source>
        <strain evidence="1 2">M11</strain>
    </source>
</reference>
<sequence length="99" mass="10846">MLTIDTPRVVKTYRKGVSLSPINTGNARRRPARRGAATFVPYAQWLDTGWTSEATALGTPARRRSHAPVELTIADPIPDIGRYIVDVTPLHPGEHFNGA</sequence>
<name>A0A1Q4HS58_9MYCO</name>
<accession>A0A1Q4HS58</accession>
<dbReference type="Pfam" id="PF22531">
    <property type="entry name" value="DUF7002"/>
    <property type="match status" value="1"/>
</dbReference>
<proteinExistence type="predicted"/>
<dbReference type="AlphaFoldDB" id="A0A1Q4HS58"/>
<dbReference type="InterPro" id="IPR054271">
    <property type="entry name" value="DUF7002"/>
</dbReference>
<gene>
    <name evidence="1" type="ORF">BRW65_18080</name>
</gene>
<dbReference type="EMBL" id="MPNT01000016">
    <property type="protein sequence ID" value="OJZ71998.1"/>
    <property type="molecule type" value="Genomic_DNA"/>
</dbReference>
<dbReference type="RefSeq" id="WP_073877020.1">
    <property type="nucleotide sequence ID" value="NZ_MPNT01000016.1"/>
</dbReference>
<protein>
    <submittedName>
        <fullName evidence="1">Uncharacterized protein</fullName>
    </submittedName>
</protein>